<dbReference type="SUPFAM" id="SSF54236">
    <property type="entry name" value="Ubiquitin-like"/>
    <property type="match status" value="1"/>
</dbReference>
<feature type="domain" description="DUF4116" evidence="1">
    <location>
        <begin position="89"/>
        <end position="137"/>
    </location>
</feature>
<gene>
    <name evidence="2" type="ORF">SCF082_LOCUS777</name>
</gene>
<organism evidence="2 3">
    <name type="scientific">Durusdinium trenchii</name>
    <dbReference type="NCBI Taxonomy" id="1381693"/>
    <lineage>
        <taxon>Eukaryota</taxon>
        <taxon>Sar</taxon>
        <taxon>Alveolata</taxon>
        <taxon>Dinophyceae</taxon>
        <taxon>Suessiales</taxon>
        <taxon>Symbiodiniaceae</taxon>
        <taxon>Durusdinium</taxon>
    </lineage>
</organism>
<evidence type="ECO:0000259" key="1">
    <source>
        <dbReference type="Pfam" id="PF13475"/>
    </source>
</evidence>
<reference evidence="2 3" key="1">
    <citation type="submission" date="2024-02" db="EMBL/GenBank/DDBJ databases">
        <authorList>
            <person name="Chen Y."/>
            <person name="Shah S."/>
            <person name="Dougan E. K."/>
            <person name="Thang M."/>
            <person name="Chan C."/>
        </authorList>
    </citation>
    <scope>NUCLEOTIDE SEQUENCE [LARGE SCALE GENOMIC DNA]</scope>
</reference>
<name>A0ABP0H9T8_9DINO</name>
<dbReference type="EMBL" id="CAXAMM010000314">
    <property type="protein sequence ID" value="CAK8986971.1"/>
    <property type="molecule type" value="Genomic_DNA"/>
</dbReference>
<comment type="caution">
    <text evidence="2">The sequence shown here is derived from an EMBL/GenBank/DDBJ whole genome shotgun (WGS) entry which is preliminary data.</text>
</comment>
<evidence type="ECO:0000313" key="3">
    <source>
        <dbReference type="Proteomes" id="UP001642464"/>
    </source>
</evidence>
<dbReference type="Proteomes" id="UP001642464">
    <property type="component" value="Unassembled WGS sequence"/>
</dbReference>
<feature type="domain" description="DUF4116" evidence="1">
    <location>
        <begin position="241"/>
        <end position="284"/>
    </location>
</feature>
<sequence>MENFLKVKVFKGLAATTELLDLKVERNSVVFDLMVTIKKELQIHWRRQRLLCNGESLEEHARQASHEVLRSLSQLRLHCDHRHREPIVDREKMLAMVRGSADSLAFASEDLKNDREVVTVAVMQWGEALQYASRSLQKDPEILRLAMAKDPRAFCRAGKILRKDQTFATWAVARPENGRVLVSSDTRDEDFMKHHVQRCASLIRYSTARLDKETVLGAMEQDGLALEFVNRPPNRYAQDADVVRAAVRQNGLALRFASEVLREDVQMVREALESDERALKFVSSKDLVCKLVSERPSALKHAQWEPRVLKLSAGSFFLFRSGPPNKATAELICP</sequence>
<protein>
    <submittedName>
        <fullName evidence="2">Ubiquitin-like domain-containing protein</fullName>
    </submittedName>
</protein>
<proteinExistence type="predicted"/>
<dbReference type="InterPro" id="IPR025197">
    <property type="entry name" value="DUF4116"/>
</dbReference>
<accession>A0ABP0H9T8</accession>
<dbReference type="InterPro" id="IPR029071">
    <property type="entry name" value="Ubiquitin-like_domsf"/>
</dbReference>
<keyword evidence="3" id="KW-1185">Reference proteome</keyword>
<evidence type="ECO:0000313" key="2">
    <source>
        <dbReference type="EMBL" id="CAK8986971.1"/>
    </source>
</evidence>
<dbReference type="Pfam" id="PF13475">
    <property type="entry name" value="DUF4116"/>
    <property type="match status" value="2"/>
</dbReference>